<dbReference type="OrthoDB" id="5294829at2"/>
<dbReference type="Proteomes" id="UP000032160">
    <property type="component" value="Chromosome I"/>
</dbReference>
<accession>X5MNC6</accession>
<dbReference type="PANTHER" id="PTHR37315">
    <property type="entry name" value="UPF0311 PROTEIN BLR7842"/>
    <property type="match status" value="1"/>
</dbReference>
<dbReference type="AlphaFoldDB" id="X5MNC6"/>
<gene>
    <name evidence="1" type="ORF">BN1012_Phect1782</name>
</gene>
<dbReference type="KEGG" id="pect:BN1012_Phect1782"/>
<proteinExistence type="predicted"/>
<sequence>MGADGSGAPVGAVAPKLEYAFTWDAVATPVHNVGTQMVWNVTSIDMHGPDIKGSSVSPAGDWITIMPNGVWYLDVRFSVLLDDGSHAYCHYNGIGDMTPEQIETIQAGGTIPGDAMYFYSTPYFQTDSEKHAWLGRHVFIGCMREFGSGKVIYDVFKVAGGAK</sequence>
<dbReference type="PANTHER" id="PTHR37315:SF1">
    <property type="entry name" value="UPF0311 PROTEIN BLR7842"/>
    <property type="match status" value="1"/>
</dbReference>
<dbReference type="STRING" id="1458461.BN1012_Phect1782"/>
<evidence type="ECO:0000313" key="2">
    <source>
        <dbReference type="Proteomes" id="UP000032160"/>
    </source>
</evidence>
<name>X5MNC6_9HYPH</name>
<protein>
    <submittedName>
        <fullName evidence="1">Uncharacterized protein homolog of yveG B.subtilis</fullName>
    </submittedName>
</protein>
<dbReference type="RefSeq" id="WP_043948142.1">
    <property type="nucleotide sequence ID" value="NZ_HG966617.1"/>
</dbReference>
<evidence type="ECO:0000313" key="1">
    <source>
        <dbReference type="EMBL" id="CDO59996.1"/>
    </source>
</evidence>
<dbReference type="HOGENOM" id="CLU_096872_4_2_5"/>
<dbReference type="Pfam" id="PF11578">
    <property type="entry name" value="DUF3237"/>
    <property type="match status" value="1"/>
</dbReference>
<organism evidence="1 2">
    <name type="scientific">Candidatus Phaeomarinibacter ectocarpi</name>
    <dbReference type="NCBI Taxonomy" id="1458461"/>
    <lineage>
        <taxon>Bacteria</taxon>
        <taxon>Pseudomonadati</taxon>
        <taxon>Pseudomonadota</taxon>
        <taxon>Alphaproteobacteria</taxon>
        <taxon>Hyphomicrobiales</taxon>
        <taxon>Parvibaculaceae</taxon>
        <taxon>Candidatus Phaeomarinibacter</taxon>
    </lineage>
</organism>
<reference evidence="1 2" key="1">
    <citation type="journal article" date="2014" name="Front. Genet.">
        <title>Genome and metabolic network of "Candidatus Phaeomarinobacter ectocarpi" Ec32, a new candidate genus of Alphaproteobacteria frequently associated with brown algae.</title>
        <authorList>
            <person name="Dittami S.M."/>
            <person name="Barbeyron T."/>
            <person name="Boyen C."/>
            <person name="Cambefort J."/>
            <person name="Collet G."/>
            <person name="Delage L."/>
            <person name="Gobet A."/>
            <person name="Groisillier A."/>
            <person name="Leblanc C."/>
            <person name="Michel G."/>
            <person name="Scornet D."/>
            <person name="Siegel A."/>
            <person name="Tapia J.E."/>
            <person name="Tonon T."/>
        </authorList>
    </citation>
    <scope>NUCLEOTIDE SEQUENCE [LARGE SCALE GENOMIC DNA]</scope>
    <source>
        <strain evidence="1 2">Ec32</strain>
    </source>
</reference>
<dbReference type="Gene3D" id="2.40.160.20">
    <property type="match status" value="1"/>
</dbReference>
<dbReference type="EMBL" id="HG966617">
    <property type="protein sequence ID" value="CDO59996.1"/>
    <property type="molecule type" value="Genomic_DNA"/>
</dbReference>
<keyword evidence="2" id="KW-1185">Reference proteome</keyword>
<dbReference type="InterPro" id="IPR020915">
    <property type="entry name" value="UPF0311"/>
</dbReference>